<comment type="caution">
    <text evidence="3">The sequence shown here is derived from an EMBL/GenBank/DDBJ whole genome shotgun (WGS) entry which is preliminary data.</text>
</comment>
<dbReference type="Gene3D" id="3.90.1720.10">
    <property type="entry name" value="endopeptidase domain like (from Nostoc punctiforme)"/>
    <property type="match status" value="1"/>
</dbReference>
<feature type="signal peptide" evidence="2">
    <location>
        <begin position="1"/>
        <end position="26"/>
    </location>
</feature>
<protein>
    <recommendedName>
        <fullName evidence="5">NlpC/P60 domain-containing protein</fullName>
    </recommendedName>
</protein>
<reference evidence="3 4" key="1">
    <citation type="submission" date="2022-03" db="EMBL/GenBank/DDBJ databases">
        <title>Metagenome-assembled genomes from swine fecal metagenomes.</title>
        <authorList>
            <person name="Holman D.B."/>
            <person name="Kommadath A."/>
        </authorList>
    </citation>
    <scope>NUCLEOTIDE SEQUENCE [LARGE SCALE GENOMIC DNA]</scope>
    <source>
        <strain evidence="3">SUG147</strain>
    </source>
</reference>
<organism evidence="3 4">
    <name type="scientific">Candidatus Colimorpha enterica</name>
    <dbReference type="NCBI Taxonomy" id="3083063"/>
    <lineage>
        <taxon>Bacteria</taxon>
        <taxon>Pseudomonadati</taxon>
        <taxon>Bacteroidota</taxon>
        <taxon>Bacteroidia</taxon>
        <taxon>Bacteroidales</taxon>
        <taxon>Candidatus Colimorpha</taxon>
    </lineage>
</organism>
<evidence type="ECO:0000256" key="1">
    <source>
        <dbReference type="SAM" id="MobiDB-lite"/>
    </source>
</evidence>
<feature type="region of interest" description="Disordered" evidence="1">
    <location>
        <begin position="26"/>
        <end position="100"/>
    </location>
</feature>
<gene>
    <name evidence="3" type="ORF">MR241_00865</name>
</gene>
<dbReference type="InterPro" id="IPR038765">
    <property type="entry name" value="Papain-like_cys_pep_sf"/>
</dbReference>
<feature type="compositionally biased region" description="Polar residues" evidence="1">
    <location>
        <begin position="61"/>
        <end position="72"/>
    </location>
</feature>
<evidence type="ECO:0000313" key="3">
    <source>
        <dbReference type="EMBL" id="MCI5754830.1"/>
    </source>
</evidence>
<proteinExistence type="predicted"/>
<evidence type="ECO:0008006" key="5">
    <source>
        <dbReference type="Google" id="ProtNLM"/>
    </source>
</evidence>
<accession>A0AAE3JZG5</accession>
<keyword evidence="2" id="KW-0732">Signal</keyword>
<dbReference type="AlphaFoldDB" id="A0AAE3JZG5"/>
<dbReference type="Proteomes" id="UP001139365">
    <property type="component" value="Unassembled WGS sequence"/>
</dbReference>
<feature type="chain" id="PRO_5042114052" description="NlpC/P60 domain-containing protein" evidence="2">
    <location>
        <begin position="27"/>
        <end position="469"/>
    </location>
</feature>
<feature type="compositionally biased region" description="Low complexity" evidence="1">
    <location>
        <begin position="75"/>
        <end position="96"/>
    </location>
</feature>
<dbReference type="EMBL" id="JALEMU010000018">
    <property type="protein sequence ID" value="MCI5754830.1"/>
    <property type="molecule type" value="Genomic_DNA"/>
</dbReference>
<dbReference type="SUPFAM" id="SSF54001">
    <property type="entry name" value="Cysteine proteinases"/>
    <property type="match status" value="1"/>
</dbReference>
<evidence type="ECO:0000256" key="2">
    <source>
        <dbReference type="SAM" id="SignalP"/>
    </source>
</evidence>
<evidence type="ECO:0000313" key="4">
    <source>
        <dbReference type="Proteomes" id="UP001139365"/>
    </source>
</evidence>
<dbReference type="PROSITE" id="PS51257">
    <property type="entry name" value="PROKAR_LIPOPROTEIN"/>
    <property type="match status" value="1"/>
</dbReference>
<feature type="compositionally biased region" description="Low complexity" evidence="1">
    <location>
        <begin position="38"/>
        <end position="54"/>
    </location>
</feature>
<sequence>MKKTRRTLTVLLALLMLSGCMTGKTAREGHTSGGTGTADGTTTAAASDSVTGTSEPEPSLPDTTVPDTTEPQMTVPPTTEPATTVPVTTEPVTTDPPHVHSYAEGKTVEATCTAKGYTVFTCTSCGAGYRKYTPAAGHKFGDWVTVEATCRKTGSKTRKCTVCGKTEKRTLKKVKCHYADATCDKPRICIWCKESDEGLPLFHKWDEGQWLIIDPHTGEGTKKYTCSVCGGTREIVFDKNLPAELTDNPVIRAMRRIGYDIDGQLAAGDLYSVYGAFEHSEKYRSKVTYDEDGATGLEGIETIASPGSATGKLPDFERFNRRGLICASFTAYYYLNYLPNVEGVDMSWMQSAFNGYIKNGYHYRAVLTWDLAFRTLEGRGKVTKIGTSAKDVDRSLLAPGDLVLFSSTDYRFAHVAIYAGTVRGEDFVVHCTYKRGVEFNTLSAIADPYKDPEIPGSKVYAIYHLNGNT</sequence>
<name>A0AAE3JZG5_9BACT</name>